<keyword evidence="1" id="KW-0812">Transmembrane</keyword>
<comment type="caution">
    <text evidence="2">The sequence shown here is derived from an EMBL/GenBank/DDBJ whole genome shotgun (WGS) entry which is preliminary data.</text>
</comment>
<proteinExistence type="predicted"/>
<accession>X1V013</accession>
<dbReference type="AlphaFoldDB" id="X1V013"/>
<evidence type="ECO:0008006" key="3">
    <source>
        <dbReference type="Google" id="ProtNLM"/>
    </source>
</evidence>
<protein>
    <recommendedName>
        <fullName evidence="3">Prepilin type IV endopeptidase peptidase domain-containing protein</fullName>
    </recommendedName>
</protein>
<feature type="non-terminal residue" evidence="2">
    <location>
        <position position="1"/>
    </location>
</feature>
<dbReference type="EMBL" id="BARW01038483">
    <property type="protein sequence ID" value="GAJ23039.1"/>
    <property type="molecule type" value="Genomic_DNA"/>
</dbReference>
<evidence type="ECO:0000256" key="1">
    <source>
        <dbReference type="SAM" id="Phobius"/>
    </source>
</evidence>
<organism evidence="2">
    <name type="scientific">marine sediment metagenome</name>
    <dbReference type="NCBI Taxonomy" id="412755"/>
    <lineage>
        <taxon>unclassified sequences</taxon>
        <taxon>metagenomes</taxon>
        <taxon>ecological metagenomes</taxon>
    </lineage>
</organism>
<keyword evidence="1" id="KW-0472">Membrane</keyword>
<feature type="transmembrane region" description="Helical" evidence="1">
    <location>
        <begin position="7"/>
        <end position="25"/>
    </location>
</feature>
<sequence length="35" mass="4043">IKSREDVVPFGPFIILGSFITLLWGEKIISWYLGF</sequence>
<keyword evidence="1" id="KW-1133">Transmembrane helix</keyword>
<reference evidence="2" key="1">
    <citation type="journal article" date="2014" name="Front. Microbiol.">
        <title>High frequency of phylogenetically diverse reductive dehalogenase-homologous genes in deep subseafloor sedimentary metagenomes.</title>
        <authorList>
            <person name="Kawai M."/>
            <person name="Futagami T."/>
            <person name="Toyoda A."/>
            <person name="Takaki Y."/>
            <person name="Nishi S."/>
            <person name="Hori S."/>
            <person name="Arai W."/>
            <person name="Tsubouchi T."/>
            <person name="Morono Y."/>
            <person name="Uchiyama I."/>
            <person name="Ito T."/>
            <person name="Fujiyama A."/>
            <person name="Inagaki F."/>
            <person name="Takami H."/>
        </authorList>
    </citation>
    <scope>NUCLEOTIDE SEQUENCE</scope>
    <source>
        <strain evidence="2">Expedition CK06-06</strain>
    </source>
</reference>
<evidence type="ECO:0000313" key="2">
    <source>
        <dbReference type="EMBL" id="GAJ23039.1"/>
    </source>
</evidence>
<gene>
    <name evidence="2" type="ORF">S12H4_59047</name>
</gene>
<name>X1V013_9ZZZZ</name>